<keyword evidence="6 12" id="KW-1133">Transmembrane helix</keyword>
<evidence type="ECO:0000256" key="4">
    <source>
        <dbReference type="ARBA" id="ARBA00022490"/>
    </source>
</evidence>
<name>A0A9W3BIV5_BIOGL</name>
<evidence type="ECO:0000313" key="14">
    <source>
        <dbReference type="Proteomes" id="UP001165740"/>
    </source>
</evidence>
<dbReference type="GO" id="GO:0060170">
    <property type="term" value="C:ciliary membrane"/>
    <property type="evidence" value="ECO:0007669"/>
    <property type="project" value="TreeGrafter"/>
</dbReference>
<feature type="coiled-coil region" evidence="10">
    <location>
        <begin position="728"/>
        <end position="764"/>
    </location>
</feature>
<feature type="coiled-coil region" evidence="10">
    <location>
        <begin position="819"/>
        <end position="873"/>
    </location>
</feature>
<feature type="compositionally biased region" description="Basic and acidic residues" evidence="11">
    <location>
        <begin position="1248"/>
        <end position="1257"/>
    </location>
</feature>
<feature type="signal peptide" evidence="13">
    <location>
        <begin position="1"/>
        <end position="21"/>
    </location>
</feature>
<feature type="compositionally biased region" description="Polar residues" evidence="11">
    <location>
        <begin position="1229"/>
        <end position="1247"/>
    </location>
</feature>
<dbReference type="InterPro" id="IPR022076">
    <property type="entry name" value="Limbin"/>
</dbReference>
<evidence type="ECO:0000256" key="2">
    <source>
        <dbReference type="ARBA" id="ARBA00004162"/>
    </source>
</evidence>
<evidence type="ECO:0000256" key="9">
    <source>
        <dbReference type="ARBA" id="ARBA00023273"/>
    </source>
</evidence>
<reference evidence="15 16" key="1">
    <citation type="submission" date="2025-04" db="UniProtKB">
        <authorList>
            <consortium name="RefSeq"/>
        </authorList>
    </citation>
    <scope>IDENTIFICATION</scope>
</reference>
<dbReference type="GO" id="GO:0098797">
    <property type="term" value="C:plasma membrane protein complex"/>
    <property type="evidence" value="ECO:0007669"/>
    <property type="project" value="TreeGrafter"/>
</dbReference>
<dbReference type="PANTHER" id="PTHR16795">
    <property type="entry name" value="LIMBIN/ELLIS-VAN CREVELD PROTEIN"/>
    <property type="match status" value="1"/>
</dbReference>
<keyword evidence="14" id="KW-1185">Reference proteome</keyword>
<evidence type="ECO:0000256" key="12">
    <source>
        <dbReference type="SAM" id="Phobius"/>
    </source>
</evidence>
<organism evidence="14 16">
    <name type="scientific">Biomphalaria glabrata</name>
    <name type="common">Bloodfluke planorb</name>
    <name type="synonym">Freshwater snail</name>
    <dbReference type="NCBI Taxonomy" id="6526"/>
    <lineage>
        <taxon>Eukaryota</taxon>
        <taxon>Metazoa</taxon>
        <taxon>Spiralia</taxon>
        <taxon>Lophotrochozoa</taxon>
        <taxon>Mollusca</taxon>
        <taxon>Gastropoda</taxon>
        <taxon>Heterobranchia</taxon>
        <taxon>Euthyneura</taxon>
        <taxon>Panpulmonata</taxon>
        <taxon>Hygrophila</taxon>
        <taxon>Lymnaeoidea</taxon>
        <taxon>Planorbidae</taxon>
        <taxon>Biomphalaria</taxon>
    </lineage>
</organism>
<evidence type="ECO:0000256" key="5">
    <source>
        <dbReference type="ARBA" id="ARBA00022692"/>
    </source>
</evidence>
<evidence type="ECO:0000256" key="13">
    <source>
        <dbReference type="SAM" id="SignalP"/>
    </source>
</evidence>
<feature type="coiled-coil region" evidence="10">
    <location>
        <begin position="907"/>
        <end position="1047"/>
    </location>
</feature>
<evidence type="ECO:0000313" key="16">
    <source>
        <dbReference type="RefSeq" id="XP_055899370.1"/>
    </source>
</evidence>
<keyword evidence="5 12" id="KW-0812">Transmembrane</keyword>
<dbReference type="OMA" id="IFFAQIK"/>
<evidence type="ECO:0000256" key="6">
    <source>
        <dbReference type="ARBA" id="ARBA00022989"/>
    </source>
</evidence>
<dbReference type="GO" id="GO:0007224">
    <property type="term" value="P:smoothened signaling pathway"/>
    <property type="evidence" value="ECO:0007669"/>
    <property type="project" value="InterPro"/>
</dbReference>
<protein>
    <submittedName>
        <fullName evidence="15 16">Trichohyalin-like isoform X1</fullName>
    </submittedName>
</protein>
<keyword evidence="8" id="KW-0206">Cytoskeleton</keyword>
<feature type="compositionally biased region" description="Polar residues" evidence="11">
    <location>
        <begin position="1190"/>
        <end position="1222"/>
    </location>
</feature>
<evidence type="ECO:0000256" key="7">
    <source>
        <dbReference type="ARBA" id="ARBA00023136"/>
    </source>
</evidence>
<feature type="chain" id="PRO_5044703043" evidence="13">
    <location>
        <begin position="22"/>
        <end position="1312"/>
    </location>
</feature>
<dbReference type="RefSeq" id="XP_055899366.1">
    <property type="nucleotide sequence ID" value="XM_056043391.1"/>
</dbReference>
<keyword evidence="3" id="KW-1003">Cell membrane</keyword>
<keyword evidence="10" id="KW-0175">Coiled coil</keyword>
<feature type="region of interest" description="Disordered" evidence="11">
    <location>
        <begin position="1190"/>
        <end position="1257"/>
    </location>
</feature>
<evidence type="ECO:0000256" key="3">
    <source>
        <dbReference type="ARBA" id="ARBA00022475"/>
    </source>
</evidence>
<evidence type="ECO:0000256" key="10">
    <source>
        <dbReference type="SAM" id="Coils"/>
    </source>
</evidence>
<feature type="coiled-coil region" evidence="10">
    <location>
        <begin position="349"/>
        <end position="395"/>
    </location>
</feature>
<evidence type="ECO:0000256" key="11">
    <source>
        <dbReference type="SAM" id="MobiDB-lite"/>
    </source>
</evidence>
<keyword evidence="7 12" id="KW-0472">Membrane</keyword>
<evidence type="ECO:0000256" key="8">
    <source>
        <dbReference type="ARBA" id="ARBA00023212"/>
    </source>
</evidence>
<evidence type="ECO:0000256" key="1">
    <source>
        <dbReference type="ARBA" id="ARBA00004120"/>
    </source>
</evidence>
<sequence length="1312" mass="152069">MNHKTLLFTSLLLLALKLSVQKDVCLFPAPMIPVYSNISLNATAEVNDAALAGSNTILENKISYMGMTITNGTYDINIEIKFNVMLYDTSSVPERVNISLSLKNLAACDMSFASLEIDLLDKMDAFWDAGVPANSVMVERSRVIYNTSFLAVNESVSIHFLAVPSGKGGIDLPEETNTFYAYVSFTVENTTYGKITPSICLLGVADIKENIIYQHGFTALTFFIMLFVGIGLAILAIWLFFCIRKKRRDASVSPTKNNEKRKGKKIVTDAKTAMYSHSIKNISAIGLDESIVYVLGMKDKLQMYREIDNLDILSTIHVDTDIEEEQNDASVQASLLLVHGLRHNGDIKKNIQEKATNNLQNNLKELNKKLDTEFKKELEEIYVEIELKNKEALGELTRKHKEKKEDMLVLMKNLSESEQKQTLELFDKQVQIEENELTYKLALEQNEDVEQLRKEYSVRKRIGIKEIQQQFINDVIKDGDMTSTKAEWLLKQHRQQQDEIAHKFDDEISRQRMILEEKLAKRRTLAHASEVQEDDQKEILNEIASCQVNLVQTIKLAKSLTDEQMESQIEQLKGDLKNVKDEMDKKSELNQQELFKKLTQLKRKALTEKMSQQKLQLQDYMAKNKATETDPPVDPISYVTGLVNLKSQHRQELSDLENQLDEEHARELAIEREKLSELAKEKLKSIEKHLIEKLKAQGVLDDTIERILRKHEKTVKEIEAKQITDRKNQETKMKAELAKRKKEFAEMRAREKQEQNDLRRYETEIVDKLLDSQFAISEEDRDRILKEHEKQLVKHENSLTLNKLRQKRILEEKIALRRAQQMEELQQKQEAEIVKHRRIAESNGEEEDEETLLKELKLKKKHAEQQMALIQGLDFNFEKELDEIRTEMVKERALMLKSQEEKMGAFIATLQMNKAREMAKIEEQQKAINNLKANLLDDLNSRGILSTPECERIILRHKEEQEELNEKLDKERLKQEKVLRSKLQERLQQREELLVKKQEEEIKMLLEQSSNKYAAKIKRALIIHKNLVEMEKFKNKLQREINQTLEDRKRDFNLQQQKMIQEEELKFLAGLVTIGSFEQHELLNVLRMLFPLRTEEAIIEMLNKIYKEDAKSSTKKGNDTKSTLVQRILKTHYSLMTAFPKSGASSHSAKNNSFNASAKKDYADLVQEDRIKHKNNFGPQDYAEKAARLMQTSPQEWTRSGSAKYQNPTPYNNKAFTKNIYSESDDSDSIQSNFSGRNNYTNSNQSRTKLDSKSRNYEHEYEEYAKTKAKKGTHFQEIGIIDNLSSSTDVRAKKKKKTFLKSLTKQNNYSSD</sequence>
<dbReference type="OrthoDB" id="8852462at2759"/>
<keyword evidence="13" id="KW-0732">Signal</keyword>
<feature type="coiled-coil region" evidence="10">
    <location>
        <begin position="562"/>
        <end position="673"/>
    </location>
</feature>
<dbReference type="PANTHER" id="PTHR16795:SF14">
    <property type="entry name" value="LIMBIN"/>
    <property type="match status" value="1"/>
</dbReference>
<gene>
    <name evidence="15 16" type="primary">LOC106079940</name>
</gene>
<dbReference type="InterPro" id="IPR026501">
    <property type="entry name" value="Limbin/EVC"/>
</dbReference>
<dbReference type="GeneID" id="106079940"/>
<dbReference type="Pfam" id="PF12297">
    <property type="entry name" value="EVC2_like"/>
    <property type="match status" value="1"/>
</dbReference>
<accession>A0A9W3BIV5</accession>
<keyword evidence="4" id="KW-0963">Cytoplasm</keyword>
<feature type="transmembrane region" description="Helical" evidence="12">
    <location>
        <begin position="217"/>
        <end position="241"/>
    </location>
</feature>
<dbReference type="Proteomes" id="UP001165740">
    <property type="component" value="Chromosome 1"/>
</dbReference>
<proteinExistence type="predicted"/>
<keyword evidence="9" id="KW-0966">Cell projection</keyword>
<dbReference type="RefSeq" id="XP_055899370.1">
    <property type="nucleotide sequence ID" value="XM_056043395.1"/>
</dbReference>
<comment type="subcellular location">
    <subcellularLocation>
        <location evidence="2">Cell membrane</location>
        <topology evidence="2">Single-pass membrane protein</topology>
    </subcellularLocation>
    <subcellularLocation>
        <location evidence="1">Cytoplasm</location>
        <location evidence="1">Cytoskeleton</location>
        <location evidence="1">Cilium basal body</location>
    </subcellularLocation>
</comment>
<evidence type="ECO:0000313" key="15">
    <source>
        <dbReference type="RefSeq" id="XP_055899366.1"/>
    </source>
</evidence>